<organism evidence="8 9">
    <name type="scientific">Rotaria sordida</name>
    <dbReference type="NCBI Taxonomy" id="392033"/>
    <lineage>
        <taxon>Eukaryota</taxon>
        <taxon>Metazoa</taxon>
        <taxon>Spiralia</taxon>
        <taxon>Gnathifera</taxon>
        <taxon>Rotifera</taxon>
        <taxon>Eurotatoria</taxon>
        <taxon>Bdelloidea</taxon>
        <taxon>Philodinida</taxon>
        <taxon>Philodinidae</taxon>
        <taxon>Rotaria</taxon>
    </lineage>
</organism>
<gene>
    <name evidence="8" type="ORF">OTI717_LOCUS34791</name>
</gene>
<dbReference type="EMBL" id="CAJOAX010012767">
    <property type="protein sequence ID" value="CAF4118480.1"/>
    <property type="molecule type" value="Genomic_DNA"/>
</dbReference>
<evidence type="ECO:0000256" key="4">
    <source>
        <dbReference type="ARBA" id="ARBA00022801"/>
    </source>
</evidence>
<evidence type="ECO:0000313" key="8">
    <source>
        <dbReference type="EMBL" id="CAF4118480.1"/>
    </source>
</evidence>
<proteinExistence type="predicted"/>
<keyword evidence="6" id="KW-0443">Lipid metabolism</keyword>
<keyword evidence="5" id="KW-0442">Lipid degradation</keyword>
<feature type="domain" description="PLD phosphodiesterase" evidence="7">
    <location>
        <begin position="26"/>
        <end position="53"/>
    </location>
</feature>
<keyword evidence="3" id="KW-0677">Repeat</keyword>
<keyword evidence="4" id="KW-0378">Hydrolase</keyword>
<dbReference type="EC" id="3.1.4.4" evidence="2"/>
<evidence type="ECO:0000256" key="1">
    <source>
        <dbReference type="ARBA" id="ARBA00000798"/>
    </source>
</evidence>
<dbReference type="GO" id="GO:0009395">
    <property type="term" value="P:phospholipid catabolic process"/>
    <property type="evidence" value="ECO:0007669"/>
    <property type="project" value="TreeGrafter"/>
</dbReference>
<dbReference type="Pfam" id="PF00614">
    <property type="entry name" value="PLDc"/>
    <property type="match status" value="1"/>
</dbReference>
<dbReference type="SMART" id="SM00155">
    <property type="entry name" value="PLDc"/>
    <property type="match status" value="1"/>
</dbReference>
<comment type="catalytic activity">
    <reaction evidence="1">
        <text>a 1,2-diacyl-sn-glycero-3-phosphocholine + H2O = a 1,2-diacyl-sn-glycero-3-phosphate + choline + H(+)</text>
        <dbReference type="Rhea" id="RHEA:14445"/>
        <dbReference type="ChEBI" id="CHEBI:15354"/>
        <dbReference type="ChEBI" id="CHEBI:15377"/>
        <dbReference type="ChEBI" id="CHEBI:15378"/>
        <dbReference type="ChEBI" id="CHEBI:57643"/>
        <dbReference type="ChEBI" id="CHEBI:58608"/>
        <dbReference type="EC" id="3.1.4.4"/>
    </reaction>
</comment>
<accession>A0A819W155</accession>
<evidence type="ECO:0000256" key="5">
    <source>
        <dbReference type="ARBA" id="ARBA00022963"/>
    </source>
</evidence>
<dbReference type="PROSITE" id="PS50035">
    <property type="entry name" value="PLD"/>
    <property type="match status" value="1"/>
</dbReference>
<protein>
    <recommendedName>
        <fullName evidence="2">phospholipase D</fullName>
        <ecNumber evidence="2">3.1.4.4</ecNumber>
    </recommendedName>
</protein>
<evidence type="ECO:0000256" key="6">
    <source>
        <dbReference type="ARBA" id="ARBA00023098"/>
    </source>
</evidence>
<dbReference type="PANTHER" id="PTHR18896:SF76">
    <property type="entry name" value="PHOSPHOLIPASE"/>
    <property type="match status" value="1"/>
</dbReference>
<dbReference type="SUPFAM" id="SSF56024">
    <property type="entry name" value="Phospholipase D/nuclease"/>
    <property type="match status" value="1"/>
</dbReference>
<evidence type="ECO:0000256" key="2">
    <source>
        <dbReference type="ARBA" id="ARBA00012027"/>
    </source>
</evidence>
<feature type="non-terminal residue" evidence="8">
    <location>
        <position position="1"/>
    </location>
</feature>
<dbReference type="Proteomes" id="UP000663823">
    <property type="component" value="Unassembled WGS sequence"/>
</dbReference>
<dbReference type="GO" id="GO:0004630">
    <property type="term" value="F:phospholipase D activity"/>
    <property type="evidence" value="ECO:0007669"/>
    <property type="project" value="UniProtKB-EC"/>
</dbReference>
<dbReference type="PANTHER" id="PTHR18896">
    <property type="entry name" value="PHOSPHOLIPASE D"/>
    <property type="match status" value="1"/>
</dbReference>
<reference evidence="8" key="1">
    <citation type="submission" date="2021-02" db="EMBL/GenBank/DDBJ databases">
        <authorList>
            <person name="Nowell W R."/>
        </authorList>
    </citation>
    <scope>NUCLEOTIDE SEQUENCE</scope>
</reference>
<dbReference type="Gene3D" id="3.30.870.10">
    <property type="entry name" value="Endonuclease Chain A"/>
    <property type="match status" value="1"/>
</dbReference>
<evidence type="ECO:0000256" key="3">
    <source>
        <dbReference type="ARBA" id="ARBA00022737"/>
    </source>
</evidence>
<sequence length="208" mass="24157">ISNPEDYITFYGMRNWDILMGTLVTEVIYVHSKLMIVDDRICICGSANINDRSLQGSRDSEFCLVVNDLEMIDSQLNGQKQKVGLFSSTWRKKLFRQMLGIKNEEEMNVDDPCSDEFYQYFRQTAKTNAQIYEEVFNTLPTNHIKKFVEVEDYVQRPKLKETDPLTAHEKCKQIKGFVVEFPLEFLADDVLMPGWTTSEGMAPILLWT</sequence>
<dbReference type="InterPro" id="IPR015679">
    <property type="entry name" value="PLipase_D_fam"/>
</dbReference>
<name>A0A819W155_9BILA</name>
<dbReference type="InterPro" id="IPR001736">
    <property type="entry name" value="PLipase_D/transphosphatidylase"/>
</dbReference>
<evidence type="ECO:0000313" key="9">
    <source>
        <dbReference type="Proteomes" id="UP000663823"/>
    </source>
</evidence>
<evidence type="ECO:0000259" key="7">
    <source>
        <dbReference type="PROSITE" id="PS50035"/>
    </source>
</evidence>
<dbReference type="AlphaFoldDB" id="A0A819W155"/>
<comment type="caution">
    <text evidence="8">The sequence shown here is derived from an EMBL/GenBank/DDBJ whole genome shotgun (WGS) entry which is preliminary data.</text>
</comment>